<accession>A0AA41W5D1</accession>
<dbReference type="Gene3D" id="3.30.70.1070">
    <property type="entry name" value="Sporulation related repeat"/>
    <property type="match status" value="1"/>
</dbReference>
<dbReference type="GO" id="GO:0032153">
    <property type="term" value="C:cell division site"/>
    <property type="evidence" value="ECO:0007669"/>
    <property type="project" value="TreeGrafter"/>
</dbReference>
<dbReference type="AlphaFoldDB" id="A0AA41W5D1"/>
<evidence type="ECO:0000313" key="2">
    <source>
        <dbReference type="EMBL" id="MCM2679246.1"/>
    </source>
</evidence>
<feature type="domain" description="SPOR" evidence="1">
    <location>
        <begin position="107"/>
        <end position="186"/>
    </location>
</feature>
<dbReference type="PANTHER" id="PTHR38687">
    <property type="entry name" value="CELL DIVISION PROTEIN DEDD-RELATED"/>
    <property type="match status" value="1"/>
</dbReference>
<evidence type="ECO:0000313" key="3">
    <source>
        <dbReference type="Proteomes" id="UP001165393"/>
    </source>
</evidence>
<evidence type="ECO:0000259" key="1">
    <source>
        <dbReference type="PROSITE" id="PS51724"/>
    </source>
</evidence>
<dbReference type="RefSeq" id="WP_251260603.1">
    <property type="nucleotide sequence ID" value="NZ_JAMQGP010000002.1"/>
</dbReference>
<organism evidence="2 3">
    <name type="scientific">Echinimonas agarilytica</name>
    <dbReference type="NCBI Taxonomy" id="1215918"/>
    <lineage>
        <taxon>Bacteria</taxon>
        <taxon>Pseudomonadati</taxon>
        <taxon>Pseudomonadota</taxon>
        <taxon>Gammaproteobacteria</taxon>
        <taxon>Alteromonadales</taxon>
        <taxon>Echinimonadaceae</taxon>
        <taxon>Echinimonas</taxon>
    </lineage>
</organism>
<dbReference type="InterPro" id="IPR036680">
    <property type="entry name" value="SPOR-like_sf"/>
</dbReference>
<keyword evidence="3" id="KW-1185">Reference proteome</keyword>
<dbReference type="EMBL" id="JAMQGP010000002">
    <property type="protein sequence ID" value="MCM2679246.1"/>
    <property type="molecule type" value="Genomic_DNA"/>
</dbReference>
<reference evidence="2 3" key="1">
    <citation type="journal article" date="2013" name="Antonie Van Leeuwenhoek">
        <title>Echinimonas agarilytica gen. nov., sp. nov., a new gammaproteobacterium isolated from the sea urchin Strongylocentrotus intermedius.</title>
        <authorList>
            <person name="Nedashkovskaya O.I."/>
            <person name="Stenkova A.M."/>
            <person name="Zhukova N.V."/>
            <person name="Van Trappen S."/>
            <person name="Lee J.S."/>
            <person name="Kim S.B."/>
        </authorList>
    </citation>
    <scope>NUCLEOTIDE SEQUENCE [LARGE SCALE GENOMIC DNA]</scope>
    <source>
        <strain evidence="2 3">KMM 6351</strain>
    </source>
</reference>
<dbReference type="InterPro" id="IPR007730">
    <property type="entry name" value="SPOR-like_dom"/>
</dbReference>
<dbReference type="GO" id="GO:0030428">
    <property type="term" value="C:cell septum"/>
    <property type="evidence" value="ECO:0007669"/>
    <property type="project" value="TreeGrafter"/>
</dbReference>
<dbReference type="InterPro" id="IPR052521">
    <property type="entry name" value="Cell_div_SPOR-domain"/>
</dbReference>
<protein>
    <submittedName>
        <fullName evidence="2">SPOR domain-containing protein</fullName>
    </submittedName>
</protein>
<dbReference type="GO" id="GO:0032506">
    <property type="term" value="P:cytokinetic process"/>
    <property type="evidence" value="ECO:0007669"/>
    <property type="project" value="TreeGrafter"/>
</dbReference>
<dbReference type="GO" id="GO:0042834">
    <property type="term" value="F:peptidoglycan binding"/>
    <property type="evidence" value="ECO:0007669"/>
    <property type="project" value="InterPro"/>
</dbReference>
<dbReference type="Proteomes" id="UP001165393">
    <property type="component" value="Unassembled WGS sequence"/>
</dbReference>
<dbReference type="SUPFAM" id="SSF110997">
    <property type="entry name" value="Sporulation related repeat"/>
    <property type="match status" value="1"/>
</dbReference>
<comment type="caution">
    <text evidence="2">The sequence shown here is derived from an EMBL/GenBank/DDBJ whole genome shotgun (WGS) entry which is preliminary data.</text>
</comment>
<dbReference type="Pfam" id="PF05036">
    <property type="entry name" value="SPOR"/>
    <property type="match status" value="1"/>
</dbReference>
<name>A0AA41W5D1_9GAMM</name>
<dbReference type="PROSITE" id="PS51724">
    <property type="entry name" value="SPOR"/>
    <property type="match status" value="1"/>
</dbReference>
<gene>
    <name evidence="2" type="ORF">NAF29_06085</name>
</gene>
<dbReference type="PANTHER" id="PTHR38687:SF1">
    <property type="entry name" value="CELL DIVISION PROTEIN DEDD"/>
    <property type="match status" value="1"/>
</dbReference>
<proteinExistence type="predicted"/>
<sequence>MNPILKHRLVGALVLVALAAIILPDVLDGEKIKRKQEFAAIPLQPALEPREFEALEEPQRLPVIASGSDSIDLQPLESTEPSATVSANDTEVTQVGDINPTDKKLEPFSDSAHVIQLGVFRNAKNVNALVEKLRDAGYPAFSKPKKPIQGEPTWVYVGPDLDTEKLKSMRPELKALTGLNGKVFPYNPKSQ</sequence>